<dbReference type="EMBL" id="JAARLZ010000013">
    <property type="protein sequence ID" value="NII08610.1"/>
    <property type="molecule type" value="Genomic_DNA"/>
</dbReference>
<sequence>MRRTLPALLLLVPLIAAGRGVGMAPEGTGERLYAEPVAADVADGSSDPQNSSVPLWRSPDGRALSVRSDDRPDPTNPLAPRPLGAGQYVSNGVQYDLGPDVQAHATISGQGWINSAESCGASASSHGDRCTSPGAPPRIVGSEVGATWRGSGYSVGVGVGSTRPSGNSPALPRVLPSMSTLSGLPFGSLSSSTELNAHGRVDLGGRSGIDVGASFGRIRLLPGNLLGVGAVDQKALSFGIDRGPLYGTITGRSMQPEPGAGLNPERRWNSIDLGVTFRLPWRGELSVGAQNVWSSGNGPANSGPTLTEPDQSRTPYVQYHQDL</sequence>
<dbReference type="Proteomes" id="UP000490980">
    <property type="component" value="Unassembled WGS sequence"/>
</dbReference>
<evidence type="ECO:0000256" key="1">
    <source>
        <dbReference type="SAM" id="MobiDB-lite"/>
    </source>
</evidence>
<gene>
    <name evidence="3" type="ORF">HBF25_19675</name>
</gene>
<evidence type="ECO:0000313" key="4">
    <source>
        <dbReference type="Proteomes" id="UP000490980"/>
    </source>
</evidence>
<dbReference type="AlphaFoldDB" id="A0A7X5UDQ3"/>
<protein>
    <submittedName>
        <fullName evidence="3">Uncharacterized protein</fullName>
    </submittedName>
</protein>
<feature type="region of interest" description="Disordered" evidence="1">
    <location>
        <begin position="290"/>
        <end position="323"/>
    </location>
</feature>
<proteinExistence type="predicted"/>
<organism evidence="3 4">
    <name type="scientific">Luteibacter anthropi</name>
    <dbReference type="NCBI Taxonomy" id="564369"/>
    <lineage>
        <taxon>Bacteria</taxon>
        <taxon>Pseudomonadati</taxon>
        <taxon>Pseudomonadota</taxon>
        <taxon>Gammaproteobacteria</taxon>
        <taxon>Lysobacterales</taxon>
        <taxon>Rhodanobacteraceae</taxon>
        <taxon>Luteibacter</taxon>
    </lineage>
</organism>
<feature type="chain" id="PRO_5031519660" evidence="2">
    <location>
        <begin position="25"/>
        <end position="323"/>
    </location>
</feature>
<reference evidence="3 4" key="1">
    <citation type="submission" date="2020-03" db="EMBL/GenBank/DDBJ databases">
        <authorList>
            <person name="Lai Q."/>
        </authorList>
    </citation>
    <scope>NUCLEOTIDE SEQUENCE [LARGE SCALE GENOMIC DNA]</scope>
    <source>
        <strain evidence="3 4">CCUG 25036</strain>
    </source>
</reference>
<feature type="signal peptide" evidence="2">
    <location>
        <begin position="1"/>
        <end position="24"/>
    </location>
</feature>
<keyword evidence="2" id="KW-0732">Signal</keyword>
<feature type="compositionally biased region" description="Polar residues" evidence="1">
    <location>
        <begin position="290"/>
        <end position="315"/>
    </location>
</feature>
<evidence type="ECO:0000313" key="3">
    <source>
        <dbReference type="EMBL" id="NII08610.1"/>
    </source>
</evidence>
<name>A0A7X5UDQ3_9GAMM</name>
<evidence type="ECO:0000256" key="2">
    <source>
        <dbReference type="SAM" id="SignalP"/>
    </source>
</evidence>
<accession>A0A7X5UDQ3</accession>
<feature type="region of interest" description="Disordered" evidence="1">
    <location>
        <begin position="41"/>
        <end position="85"/>
    </location>
</feature>
<dbReference type="RefSeq" id="WP_166951720.1">
    <property type="nucleotide sequence ID" value="NZ_JAARLZ010000013.1"/>
</dbReference>
<keyword evidence="4" id="KW-1185">Reference proteome</keyword>
<comment type="caution">
    <text evidence="3">The sequence shown here is derived from an EMBL/GenBank/DDBJ whole genome shotgun (WGS) entry which is preliminary data.</text>
</comment>